<dbReference type="GO" id="GO:0005886">
    <property type="term" value="C:plasma membrane"/>
    <property type="evidence" value="ECO:0007669"/>
    <property type="project" value="TreeGrafter"/>
</dbReference>
<dbReference type="GO" id="GO:0007189">
    <property type="term" value="P:adenylate cyclase-activating G protein-coupled receptor signaling pathway"/>
    <property type="evidence" value="ECO:0007669"/>
    <property type="project" value="TreeGrafter"/>
</dbReference>
<dbReference type="InterPro" id="IPR022343">
    <property type="entry name" value="GCR1-cAMP_receptor"/>
</dbReference>
<dbReference type="Proteomes" id="UP000824219">
    <property type="component" value="Linkage Group LG22"/>
</dbReference>
<name>A0A9D3N857_9TELE</name>
<evidence type="ECO:0000256" key="4">
    <source>
        <dbReference type="ARBA" id="ARBA00023136"/>
    </source>
</evidence>
<dbReference type="SUPFAM" id="SSF81321">
    <property type="entry name" value="Family A G protein-coupled receptor-like"/>
    <property type="match status" value="1"/>
</dbReference>
<protein>
    <recommendedName>
        <fullName evidence="6">G-protein coupled receptors family 1 profile domain-containing protein</fullName>
    </recommendedName>
</protein>
<dbReference type="GO" id="GO:0004930">
    <property type="term" value="F:G protein-coupled receptor activity"/>
    <property type="evidence" value="ECO:0007669"/>
    <property type="project" value="TreeGrafter"/>
</dbReference>
<evidence type="ECO:0000256" key="3">
    <source>
        <dbReference type="ARBA" id="ARBA00022989"/>
    </source>
</evidence>
<dbReference type="PANTHER" id="PTHR23112">
    <property type="entry name" value="G PROTEIN-COUPLED RECEPTOR 157-RELATED"/>
    <property type="match status" value="1"/>
</dbReference>
<feature type="domain" description="G-protein coupled receptors family 1 profile" evidence="6">
    <location>
        <begin position="137"/>
        <end position="413"/>
    </location>
</feature>
<feature type="transmembrane region" description="Helical" evidence="5">
    <location>
        <begin position="200"/>
        <end position="219"/>
    </location>
</feature>
<proteinExistence type="predicted"/>
<dbReference type="InterPro" id="IPR017452">
    <property type="entry name" value="GPCR_Rhodpsn_7TM"/>
</dbReference>
<dbReference type="OrthoDB" id="10070607at2759"/>
<evidence type="ECO:0000256" key="2">
    <source>
        <dbReference type="ARBA" id="ARBA00022692"/>
    </source>
</evidence>
<feature type="transmembrane region" description="Helical" evidence="5">
    <location>
        <begin position="12"/>
        <end position="33"/>
    </location>
</feature>
<sequence length="458" mass="51433">MNFGKFLPSASSFRSVACVGGLLALTSAGYWAYRRLKRRSGLPAADHQPAPDDELWQVSSQREQFPECGLRRRSARAHLGGILGLSQAEEEKRSARCRSSTCSSSQINITVPTEDWTSVYSAVRWIQMSMALLSILGSGSIIFYTVLQRHVRTSEVQPLFLLSLTDLLLAVSWLSGALLFSNSCGSHVTCYNLHTVEQTLFMASFFYTLHYVWVLYTGLKEKYCCRLNGFPAQHSTQANPCSQLAAVMSCVLPLMLTVPVFIAGNVSHCYVNFTQPYRCLLLHTGALYLTSQESEILMTCKIINDYTIATFLISFFFTLTGIVVLMVKARSLYKRCFTSHGFFADRQWATLRVLEQRMILYPTAFFFCWGPAIFLATMMLFKPEEVEGKVGVILYILQALTSGSQGLLNCLVYGWTQQYFRNLSSGTVQDADTQTPLLRSQKKSYNTLCSSSTDMQHI</sequence>
<feature type="transmembrane region" description="Helical" evidence="5">
    <location>
        <begin position="393"/>
        <end position="415"/>
    </location>
</feature>
<feature type="transmembrane region" description="Helical" evidence="5">
    <location>
        <begin position="240"/>
        <end position="262"/>
    </location>
</feature>
<evidence type="ECO:0000256" key="1">
    <source>
        <dbReference type="ARBA" id="ARBA00004141"/>
    </source>
</evidence>
<keyword evidence="2 5" id="KW-0812">Transmembrane</keyword>
<dbReference type="Gene3D" id="1.20.1070.10">
    <property type="entry name" value="Rhodopsin 7-helix transmembrane proteins"/>
    <property type="match status" value="1"/>
</dbReference>
<gene>
    <name evidence="7" type="ORF">KOW79_018201</name>
</gene>
<comment type="caution">
    <text evidence="7">The sequence shown here is derived from an EMBL/GenBank/DDBJ whole genome shotgun (WGS) entry which is preliminary data.</text>
</comment>
<organism evidence="7 8">
    <name type="scientific">Hemibagrus wyckioides</name>
    <dbReference type="NCBI Taxonomy" id="337641"/>
    <lineage>
        <taxon>Eukaryota</taxon>
        <taxon>Metazoa</taxon>
        <taxon>Chordata</taxon>
        <taxon>Craniata</taxon>
        <taxon>Vertebrata</taxon>
        <taxon>Euteleostomi</taxon>
        <taxon>Actinopterygii</taxon>
        <taxon>Neopterygii</taxon>
        <taxon>Teleostei</taxon>
        <taxon>Ostariophysi</taxon>
        <taxon>Siluriformes</taxon>
        <taxon>Bagridae</taxon>
        <taxon>Hemibagrus</taxon>
    </lineage>
</organism>
<dbReference type="PRINTS" id="PR02001">
    <property type="entry name" value="GCR1CAMPR"/>
</dbReference>
<feature type="transmembrane region" description="Helical" evidence="5">
    <location>
        <begin position="359"/>
        <end position="381"/>
    </location>
</feature>
<feature type="transmembrane region" description="Helical" evidence="5">
    <location>
        <begin position="306"/>
        <end position="327"/>
    </location>
</feature>
<keyword evidence="3 5" id="KW-1133">Transmembrane helix</keyword>
<evidence type="ECO:0000313" key="7">
    <source>
        <dbReference type="EMBL" id="KAG7318446.1"/>
    </source>
</evidence>
<feature type="transmembrane region" description="Helical" evidence="5">
    <location>
        <begin position="159"/>
        <end position="180"/>
    </location>
</feature>
<dbReference type="EMBL" id="JAHKSW010000022">
    <property type="protein sequence ID" value="KAG7318446.1"/>
    <property type="molecule type" value="Genomic_DNA"/>
</dbReference>
<reference evidence="7 8" key="1">
    <citation type="submission" date="2021-06" db="EMBL/GenBank/DDBJ databases">
        <title>Chromosome-level genome assembly of the red-tail catfish (Hemibagrus wyckioides).</title>
        <authorList>
            <person name="Shao F."/>
        </authorList>
    </citation>
    <scope>NUCLEOTIDE SEQUENCE [LARGE SCALE GENOMIC DNA]</scope>
    <source>
        <strain evidence="7">EC202008001</strain>
        <tissue evidence="7">Blood</tissue>
    </source>
</reference>
<dbReference type="PROSITE" id="PS50262">
    <property type="entry name" value="G_PROTEIN_RECEP_F1_2"/>
    <property type="match status" value="1"/>
</dbReference>
<evidence type="ECO:0000313" key="8">
    <source>
        <dbReference type="Proteomes" id="UP000824219"/>
    </source>
</evidence>
<evidence type="ECO:0000259" key="6">
    <source>
        <dbReference type="PROSITE" id="PS50262"/>
    </source>
</evidence>
<dbReference type="PANTHER" id="PTHR23112:SF0">
    <property type="entry name" value="TRANSMEMBRANE PROTEIN 116"/>
    <property type="match status" value="1"/>
</dbReference>
<dbReference type="AlphaFoldDB" id="A0A9D3N857"/>
<accession>A0A9D3N857</accession>
<comment type="subcellular location">
    <subcellularLocation>
        <location evidence="1">Membrane</location>
        <topology evidence="1">Multi-pass membrane protein</topology>
    </subcellularLocation>
</comment>
<keyword evidence="4 5" id="KW-0472">Membrane</keyword>
<keyword evidence="8" id="KW-1185">Reference proteome</keyword>
<evidence type="ECO:0000256" key="5">
    <source>
        <dbReference type="SAM" id="Phobius"/>
    </source>
</evidence>
<feature type="transmembrane region" description="Helical" evidence="5">
    <location>
        <begin position="125"/>
        <end position="147"/>
    </location>
</feature>